<dbReference type="Gene3D" id="3.90.1030.10">
    <property type="entry name" value="Ribosomal protein L17"/>
    <property type="match status" value="1"/>
</dbReference>
<reference evidence="7 8" key="1">
    <citation type="journal article" date="2016" name="Nat. Commun.">
        <title>Thousands of microbial genomes shed light on interconnected biogeochemical processes in an aquifer system.</title>
        <authorList>
            <person name="Anantharaman K."/>
            <person name="Brown C.T."/>
            <person name="Hug L.A."/>
            <person name="Sharon I."/>
            <person name="Castelle C.J."/>
            <person name="Probst A.J."/>
            <person name="Thomas B.C."/>
            <person name="Singh A."/>
            <person name="Wilkins M.J."/>
            <person name="Karaoz U."/>
            <person name="Brodie E.L."/>
            <person name="Williams K.H."/>
            <person name="Hubbard S.S."/>
            <person name="Banfield J.F."/>
        </authorList>
    </citation>
    <scope>NUCLEOTIDE SEQUENCE [LARGE SCALE GENOMIC DNA]</scope>
</reference>
<dbReference type="InterPro" id="IPR036373">
    <property type="entry name" value="Ribosomal_bL17_sf"/>
</dbReference>
<protein>
    <recommendedName>
        <fullName evidence="4 6">50S ribosomal protein L17</fullName>
    </recommendedName>
</protein>
<evidence type="ECO:0000313" key="8">
    <source>
        <dbReference type="Proteomes" id="UP000176429"/>
    </source>
</evidence>
<evidence type="ECO:0000256" key="3">
    <source>
        <dbReference type="ARBA" id="ARBA00023274"/>
    </source>
</evidence>
<evidence type="ECO:0000256" key="4">
    <source>
        <dbReference type="ARBA" id="ARBA00035494"/>
    </source>
</evidence>
<dbReference type="Pfam" id="PF01196">
    <property type="entry name" value="Ribosomal_L17"/>
    <property type="match status" value="1"/>
</dbReference>
<evidence type="ECO:0000256" key="2">
    <source>
        <dbReference type="ARBA" id="ARBA00022980"/>
    </source>
</evidence>
<dbReference type="AlphaFoldDB" id="A0A1G2P213"/>
<accession>A0A1G2P213</accession>
<gene>
    <name evidence="7" type="ORF">A3H68_02090</name>
</gene>
<keyword evidence="3 5" id="KW-0687">Ribonucleoprotein</keyword>
<proteinExistence type="inferred from homology"/>
<dbReference type="GO" id="GO:0022625">
    <property type="term" value="C:cytosolic large ribosomal subunit"/>
    <property type="evidence" value="ECO:0007669"/>
    <property type="project" value="TreeGrafter"/>
</dbReference>
<evidence type="ECO:0000256" key="6">
    <source>
        <dbReference type="RuleBase" id="RU000661"/>
    </source>
</evidence>
<dbReference type="PANTHER" id="PTHR14413:SF16">
    <property type="entry name" value="LARGE RIBOSOMAL SUBUNIT PROTEIN BL17M"/>
    <property type="match status" value="1"/>
</dbReference>
<organism evidence="7 8">
    <name type="scientific">Candidatus Taylorbacteria bacterium RIFCSPLOWO2_02_FULL_46_40</name>
    <dbReference type="NCBI Taxonomy" id="1802329"/>
    <lineage>
        <taxon>Bacteria</taxon>
        <taxon>Candidatus Tayloriibacteriota</taxon>
    </lineage>
</organism>
<evidence type="ECO:0000256" key="5">
    <source>
        <dbReference type="RuleBase" id="RU000660"/>
    </source>
</evidence>
<comment type="caution">
    <text evidence="7">The sequence shown here is derived from an EMBL/GenBank/DDBJ whole genome shotgun (WGS) entry which is preliminary data.</text>
</comment>
<name>A0A1G2P213_9BACT</name>
<dbReference type="SUPFAM" id="SSF64263">
    <property type="entry name" value="Prokaryotic ribosomal protein L17"/>
    <property type="match status" value="1"/>
</dbReference>
<dbReference type="PROSITE" id="PS01167">
    <property type="entry name" value="RIBOSOMAL_L17"/>
    <property type="match status" value="1"/>
</dbReference>
<dbReference type="Proteomes" id="UP000176429">
    <property type="component" value="Unassembled WGS sequence"/>
</dbReference>
<dbReference type="PANTHER" id="PTHR14413">
    <property type="entry name" value="RIBOSOMAL PROTEIN L17"/>
    <property type="match status" value="1"/>
</dbReference>
<sequence>MRHGDHNRKFGREAPQRRALLRSLARSLAVEGAIVTTEAKAREIRPFIEKLITIGKKGGVSSLRLLTARLGGKFGVKALSERAKNDFAKRSGGYTRIFKLGRRTSDGSAMAKIEFVK</sequence>
<dbReference type="GO" id="GO:0006412">
    <property type="term" value="P:translation"/>
    <property type="evidence" value="ECO:0007669"/>
    <property type="project" value="InterPro"/>
</dbReference>
<dbReference type="EMBL" id="MHSH01000007">
    <property type="protein sequence ID" value="OHA42374.1"/>
    <property type="molecule type" value="Genomic_DNA"/>
</dbReference>
<dbReference type="InterPro" id="IPR047859">
    <property type="entry name" value="Ribosomal_bL17_CS"/>
</dbReference>
<dbReference type="NCBIfam" id="TIGR00059">
    <property type="entry name" value="L17"/>
    <property type="match status" value="1"/>
</dbReference>
<dbReference type="InterPro" id="IPR000456">
    <property type="entry name" value="Ribosomal_bL17"/>
</dbReference>
<keyword evidence="2 5" id="KW-0689">Ribosomal protein</keyword>
<comment type="similarity">
    <text evidence="1 5">Belongs to the bacterial ribosomal protein bL17 family.</text>
</comment>
<evidence type="ECO:0000256" key="1">
    <source>
        <dbReference type="ARBA" id="ARBA00008777"/>
    </source>
</evidence>
<evidence type="ECO:0000313" key="7">
    <source>
        <dbReference type="EMBL" id="OHA42374.1"/>
    </source>
</evidence>
<dbReference type="GO" id="GO:0003735">
    <property type="term" value="F:structural constituent of ribosome"/>
    <property type="evidence" value="ECO:0007669"/>
    <property type="project" value="InterPro"/>
</dbReference>